<dbReference type="SUPFAM" id="SSF50939">
    <property type="entry name" value="Sialidases"/>
    <property type="match status" value="2"/>
</dbReference>
<feature type="transmembrane region" description="Helical" evidence="1">
    <location>
        <begin position="22"/>
        <end position="41"/>
    </location>
</feature>
<keyword evidence="1" id="KW-1133">Transmembrane helix</keyword>
<dbReference type="Proteomes" id="UP001217485">
    <property type="component" value="Unassembled WGS sequence"/>
</dbReference>
<reference evidence="2 3" key="1">
    <citation type="submission" date="2023-01" db="EMBL/GenBank/DDBJ databases">
        <title>Minimal conservation of predation-associated metabolite biosynthetic gene clusters underscores biosynthetic potential of Myxococcota including descriptions for ten novel species: Archangium lansinium sp. nov., Myxococcus landrumus sp. nov., Nannocystis bai.</title>
        <authorList>
            <person name="Ahearne A."/>
            <person name="Stevens C."/>
            <person name="Dowd S."/>
        </authorList>
    </citation>
    <scope>NUCLEOTIDE SEQUENCE [LARGE SCALE GENOMIC DNA]</scope>
    <source>
        <strain evidence="2 3">WIWO2</strain>
    </source>
</reference>
<dbReference type="InterPro" id="IPR036278">
    <property type="entry name" value="Sialidase_sf"/>
</dbReference>
<evidence type="ECO:0000313" key="2">
    <source>
        <dbReference type="EMBL" id="MDC0677011.1"/>
    </source>
</evidence>
<dbReference type="CDD" id="cd15482">
    <property type="entry name" value="Sialidase_non-viral"/>
    <property type="match status" value="1"/>
</dbReference>
<dbReference type="RefSeq" id="WP_272093783.1">
    <property type="nucleotide sequence ID" value="NZ_JAQNDK010000001.1"/>
</dbReference>
<accession>A0ABT5BS67</accession>
<dbReference type="Gene3D" id="2.120.10.10">
    <property type="match status" value="2"/>
</dbReference>
<keyword evidence="1" id="KW-0812">Transmembrane</keyword>
<protein>
    <submittedName>
        <fullName evidence="2">Sialidase family protein</fullName>
    </submittedName>
</protein>
<evidence type="ECO:0000313" key="3">
    <source>
        <dbReference type="Proteomes" id="UP001217485"/>
    </source>
</evidence>
<name>A0ABT5BS67_9BACT</name>
<keyword evidence="1" id="KW-0472">Membrane</keyword>
<dbReference type="EMBL" id="JAQNDK010000001">
    <property type="protein sequence ID" value="MDC0677011.1"/>
    <property type="molecule type" value="Genomic_DNA"/>
</dbReference>
<sequence length="628" mass="68069">MSASASVCSTERPAQGGRMRSLRANIVYIAPLFAALTALSACSQGPELDMAPLAEGHDRALGSVVKSGVALSTRAAGLGAPATLEDRARATIAERPMALWSEYAPPIRTIGENVQVNDPALDKIYKFRTNPPTRPFVLVTQSETSIAAHDHNIVVAYNTSAGVTPVLVDNTIVPKTFFGSGFSTSNDGGVTWKSGFIPPLPGSTTTLGDPVVREDRRGVFHFAGLTADAEGRLGVQANRSTDGGRTWSEAVLVAQDDGADKSWLAVGPDPVRRRRDNLYVTWTSYQPPEAPVRTELRFARSTDGGETWTSKVVFAPEANPDPTLPQNAIQFTNPVVDRHDGTLYLPFLQYSGSDADFIRMLVSRDAGETFEFVEFNLAGAPDPTLLPVVQPGELIDCGNVGGPRLAITDGPRRRGRFGLPTYVHASRLIVQPTLAVRRGIVYLAWSASTSEIFGEAGSGSNVFLIRSDDRGRTWTSPIPVTSGAGENIHHVLPAVTIGKRRSDVHIVYYTQNRDRSVDVEMASSFEYGESFGEGDRQQVTDTSFRLSPTNIPLDVPVGANYPTTNFDRVVAPCYNLGEYLDVTSERQRLYSAWGDLRNLITEPRSPADPIAGQTHSQADVFFQAFKAR</sequence>
<keyword evidence="3" id="KW-1185">Reference proteome</keyword>
<evidence type="ECO:0000256" key="1">
    <source>
        <dbReference type="SAM" id="Phobius"/>
    </source>
</evidence>
<comment type="caution">
    <text evidence="2">The sequence shown here is derived from an EMBL/GenBank/DDBJ whole genome shotgun (WGS) entry which is preliminary data.</text>
</comment>
<organism evidence="2 3">
    <name type="scientific">Sorangium atrum</name>
    <dbReference type="NCBI Taxonomy" id="2995308"/>
    <lineage>
        <taxon>Bacteria</taxon>
        <taxon>Pseudomonadati</taxon>
        <taxon>Myxococcota</taxon>
        <taxon>Polyangia</taxon>
        <taxon>Polyangiales</taxon>
        <taxon>Polyangiaceae</taxon>
        <taxon>Sorangium</taxon>
    </lineage>
</organism>
<proteinExistence type="predicted"/>
<gene>
    <name evidence="2" type="ORF">POL72_04615</name>
</gene>